<evidence type="ECO:0000259" key="8">
    <source>
        <dbReference type="PROSITE" id="PS51314"/>
    </source>
</evidence>
<dbReference type="Gene3D" id="1.10.287.660">
    <property type="entry name" value="Helix hairpin bin"/>
    <property type="match status" value="1"/>
</dbReference>
<dbReference type="GO" id="GO:0043162">
    <property type="term" value="P:ubiquitin-dependent protein catabolic process via the multivesicular body sorting pathway"/>
    <property type="evidence" value="ECO:0007669"/>
    <property type="project" value="TreeGrafter"/>
</dbReference>
<dbReference type="PANTHER" id="PTHR13678:SF2">
    <property type="entry name" value="VACUOLAR PROTEIN SORTING-ASSOCIATED PROTEIN 37A"/>
    <property type="match status" value="1"/>
</dbReference>
<gene>
    <name evidence="9" type="ORF">BCR37DRAFT_227502</name>
</gene>
<proteinExistence type="inferred from homology"/>
<evidence type="ECO:0000256" key="7">
    <source>
        <dbReference type="SAM" id="MobiDB-lite"/>
    </source>
</evidence>
<keyword evidence="10" id="KW-1185">Reference proteome</keyword>
<keyword evidence="3 6" id="KW-0813">Transport</keyword>
<dbReference type="Pfam" id="PF07200">
    <property type="entry name" value="Mod_r"/>
    <property type="match status" value="1"/>
</dbReference>
<evidence type="ECO:0000256" key="3">
    <source>
        <dbReference type="ARBA" id="ARBA00022448"/>
    </source>
</evidence>
<evidence type="ECO:0000256" key="4">
    <source>
        <dbReference type="ARBA" id="ARBA00022753"/>
    </source>
</evidence>
<evidence type="ECO:0000256" key="2">
    <source>
        <dbReference type="ARBA" id="ARBA00007617"/>
    </source>
</evidence>
<dbReference type="STRING" id="56484.A0A1Y2ERI7"/>
<keyword evidence="4" id="KW-0967">Endosome</keyword>
<dbReference type="GO" id="GO:0006612">
    <property type="term" value="P:protein targeting to membrane"/>
    <property type="evidence" value="ECO:0007669"/>
    <property type="project" value="TreeGrafter"/>
</dbReference>
<comment type="similarity">
    <text evidence="2">Belongs to the VPS37 family.</text>
</comment>
<evidence type="ECO:0000256" key="6">
    <source>
        <dbReference type="PROSITE-ProRule" id="PRU00646"/>
    </source>
</evidence>
<evidence type="ECO:0000256" key="5">
    <source>
        <dbReference type="ARBA" id="ARBA00022927"/>
    </source>
</evidence>
<sequence>MIPARPPKPGDHQTLPQRPPKPRAPDPPTQASPRSPAYTQAHNLHERPSAAASLPILADLQEEEMARLLADPETLEALYLTHSHTAQARHQQHLALLQQEQALQARITTLHTQANQQYKQACDAVSAARAKEDLWNREERAMYAALQPTTADALFTRLQAATTDAEKMSEALLASFLEGEVMSPGGGEGDAATEASGLAVGAFMKEYRQLRQVYHLRSEKLARWKEGRVGGFR</sequence>
<dbReference type="RefSeq" id="XP_040721976.1">
    <property type="nucleotide sequence ID" value="XM_040866481.1"/>
</dbReference>
<feature type="domain" description="VPS37 C-terminal" evidence="8">
    <location>
        <begin position="132"/>
        <end position="233"/>
    </location>
</feature>
<evidence type="ECO:0000256" key="1">
    <source>
        <dbReference type="ARBA" id="ARBA00004177"/>
    </source>
</evidence>
<dbReference type="GO" id="GO:0000813">
    <property type="term" value="C:ESCRT I complex"/>
    <property type="evidence" value="ECO:0007669"/>
    <property type="project" value="TreeGrafter"/>
</dbReference>
<dbReference type="InterPro" id="IPR029012">
    <property type="entry name" value="Helix_hairpin_bin_sf"/>
</dbReference>
<dbReference type="GO" id="GO:0006623">
    <property type="term" value="P:protein targeting to vacuole"/>
    <property type="evidence" value="ECO:0007669"/>
    <property type="project" value="TreeGrafter"/>
</dbReference>
<dbReference type="OMA" id="SWRKKQT"/>
<name>A0A1Y2ERI7_PROLT</name>
<dbReference type="PROSITE" id="PS51314">
    <property type="entry name" value="VPS37_C"/>
    <property type="match status" value="1"/>
</dbReference>
<dbReference type="InterPro" id="IPR037202">
    <property type="entry name" value="ESCRT_assembly_dom"/>
</dbReference>
<reference evidence="9 10" key="1">
    <citation type="submission" date="2016-07" db="EMBL/GenBank/DDBJ databases">
        <title>Pervasive Adenine N6-methylation of Active Genes in Fungi.</title>
        <authorList>
            <consortium name="DOE Joint Genome Institute"/>
            <person name="Mondo S.J."/>
            <person name="Dannebaum R.O."/>
            <person name="Kuo R.C."/>
            <person name="Labutti K."/>
            <person name="Haridas S."/>
            <person name="Kuo A."/>
            <person name="Salamov A."/>
            <person name="Ahrendt S.R."/>
            <person name="Lipzen A."/>
            <person name="Sullivan W."/>
            <person name="Andreopoulos W.B."/>
            <person name="Clum A."/>
            <person name="Lindquist E."/>
            <person name="Daum C."/>
            <person name="Ramamoorthy G.K."/>
            <person name="Gryganskyi A."/>
            <person name="Culley D."/>
            <person name="Magnuson J.K."/>
            <person name="James T.Y."/>
            <person name="O'Malley M.A."/>
            <person name="Stajich J.E."/>
            <person name="Spatafora J.W."/>
            <person name="Visel A."/>
            <person name="Grigoriev I.V."/>
        </authorList>
    </citation>
    <scope>NUCLEOTIDE SEQUENCE [LARGE SCALE GENOMIC DNA]</scope>
    <source>
        <strain evidence="9 10">12-1054</strain>
    </source>
</reference>
<comment type="caution">
    <text evidence="9">The sequence shown here is derived from an EMBL/GenBank/DDBJ whole genome shotgun (WGS) entry which is preliminary data.</text>
</comment>
<dbReference type="GeneID" id="63783080"/>
<dbReference type="OrthoDB" id="10260857at2759"/>
<accession>A0A1Y2ERI7</accession>
<keyword evidence="5 6" id="KW-0653">Protein transport</keyword>
<organism evidence="9 10">
    <name type="scientific">Protomyces lactucae-debilis</name>
    <dbReference type="NCBI Taxonomy" id="2754530"/>
    <lineage>
        <taxon>Eukaryota</taxon>
        <taxon>Fungi</taxon>
        <taxon>Dikarya</taxon>
        <taxon>Ascomycota</taxon>
        <taxon>Taphrinomycotina</taxon>
        <taxon>Taphrinomycetes</taxon>
        <taxon>Taphrinales</taxon>
        <taxon>Protomycetaceae</taxon>
        <taxon>Protomyces</taxon>
    </lineage>
</organism>
<dbReference type="AlphaFoldDB" id="A0A1Y2ERI7"/>
<dbReference type="PANTHER" id="PTHR13678">
    <property type="entry name" value="VACUOLAR PROTEIN SORTING-ASSOCIATED PROTEIN 37"/>
    <property type="match status" value="1"/>
</dbReference>
<dbReference type="InterPro" id="IPR009851">
    <property type="entry name" value="Mod_r"/>
</dbReference>
<dbReference type="EMBL" id="MCFI01000031">
    <property type="protein sequence ID" value="ORY74142.1"/>
    <property type="molecule type" value="Genomic_DNA"/>
</dbReference>
<evidence type="ECO:0000313" key="10">
    <source>
        <dbReference type="Proteomes" id="UP000193685"/>
    </source>
</evidence>
<evidence type="ECO:0000313" key="9">
    <source>
        <dbReference type="EMBL" id="ORY74142.1"/>
    </source>
</evidence>
<dbReference type="SUPFAM" id="SSF140111">
    <property type="entry name" value="Endosomal sorting complex assembly domain"/>
    <property type="match status" value="1"/>
</dbReference>
<dbReference type="Proteomes" id="UP000193685">
    <property type="component" value="Unassembled WGS sequence"/>
</dbReference>
<protein>
    <recommendedName>
        <fullName evidence="8">VPS37 C-terminal domain-containing protein</fullName>
    </recommendedName>
</protein>
<feature type="region of interest" description="Disordered" evidence="7">
    <location>
        <begin position="1"/>
        <end position="47"/>
    </location>
</feature>
<comment type="subcellular location">
    <subcellularLocation>
        <location evidence="1">Endosome</location>
    </subcellularLocation>
</comment>